<organism evidence="1 2">
    <name type="scientific">Mycena rosella</name>
    <name type="common">Pink bonnet</name>
    <name type="synonym">Agaricus rosellus</name>
    <dbReference type="NCBI Taxonomy" id="1033263"/>
    <lineage>
        <taxon>Eukaryota</taxon>
        <taxon>Fungi</taxon>
        <taxon>Dikarya</taxon>
        <taxon>Basidiomycota</taxon>
        <taxon>Agaricomycotina</taxon>
        <taxon>Agaricomycetes</taxon>
        <taxon>Agaricomycetidae</taxon>
        <taxon>Agaricales</taxon>
        <taxon>Marasmiineae</taxon>
        <taxon>Mycenaceae</taxon>
        <taxon>Mycena</taxon>
    </lineage>
</organism>
<reference evidence="1" key="1">
    <citation type="submission" date="2023-03" db="EMBL/GenBank/DDBJ databases">
        <title>Massive genome expansion in bonnet fungi (Mycena s.s.) driven by repeated elements and novel gene families across ecological guilds.</title>
        <authorList>
            <consortium name="Lawrence Berkeley National Laboratory"/>
            <person name="Harder C.B."/>
            <person name="Miyauchi S."/>
            <person name="Viragh M."/>
            <person name="Kuo A."/>
            <person name="Thoen E."/>
            <person name="Andreopoulos B."/>
            <person name="Lu D."/>
            <person name="Skrede I."/>
            <person name="Drula E."/>
            <person name="Henrissat B."/>
            <person name="Morin E."/>
            <person name="Kohler A."/>
            <person name="Barry K."/>
            <person name="LaButti K."/>
            <person name="Morin E."/>
            <person name="Salamov A."/>
            <person name="Lipzen A."/>
            <person name="Mereny Z."/>
            <person name="Hegedus B."/>
            <person name="Baldrian P."/>
            <person name="Stursova M."/>
            <person name="Weitz H."/>
            <person name="Taylor A."/>
            <person name="Grigoriev I.V."/>
            <person name="Nagy L.G."/>
            <person name="Martin F."/>
            <person name="Kauserud H."/>
        </authorList>
    </citation>
    <scope>NUCLEOTIDE SEQUENCE</scope>
    <source>
        <strain evidence="1">CBHHK067</strain>
    </source>
</reference>
<dbReference type="Proteomes" id="UP001221757">
    <property type="component" value="Unassembled WGS sequence"/>
</dbReference>
<gene>
    <name evidence="1" type="ORF">B0H17DRAFT_1175956</name>
</gene>
<dbReference type="EMBL" id="JARKIE010000013">
    <property type="protein sequence ID" value="KAJ7703204.1"/>
    <property type="molecule type" value="Genomic_DNA"/>
</dbReference>
<dbReference type="AlphaFoldDB" id="A0AAD7DZA2"/>
<protein>
    <submittedName>
        <fullName evidence="1">Uncharacterized protein</fullName>
    </submittedName>
</protein>
<comment type="caution">
    <text evidence="1">The sequence shown here is derived from an EMBL/GenBank/DDBJ whole genome shotgun (WGS) entry which is preliminary data.</text>
</comment>
<sequence>MSTPVDDPCTTTTAGVPHLIKEVSDAPLIIVRDEYLTIASFIQESAVKLTSDSPGSGISRGLVVWGHPGIGKSLFLLSTHTFLYFDETGVAVVKWADTDTFKLPLGVVALYDTVVGQDSPHGRFTDRLCRAYVVHATSPKISRWKEWAKQLRANVWPMPLWSNAELRKLEQEILYQSQLAAFLGPSPRKCSADIETENKFEAHTPLDFTDGSALYNAPTSGEVPETAQGLNFHLYFFAATIWDCGPRPADSNPRDLLSILHPHTLPAPVRAAYVPQYDSHPQLCGAFYEVLGLQFVQMDGLLCRFPDRLDADGNDERTSFMPGGFRILQSDDDEPVDPSEYADDVRLWIPPANFPSVDAVAILDHGKLIRMLQLTIAHQYDIKSEGVARVIIKFSAVPGVRFEFLFITTSAETGKRMARTPSQHQPYALRVKTAGRQPPVEKVRIPVGYAVAEFIKPEDLLVLHATKENISHEPANPLLFDDEIEIDTE</sequence>
<proteinExistence type="predicted"/>
<evidence type="ECO:0000313" key="2">
    <source>
        <dbReference type="Proteomes" id="UP001221757"/>
    </source>
</evidence>
<accession>A0AAD7DZA2</accession>
<evidence type="ECO:0000313" key="1">
    <source>
        <dbReference type="EMBL" id="KAJ7703204.1"/>
    </source>
</evidence>
<keyword evidence="2" id="KW-1185">Reference proteome</keyword>
<dbReference type="PANTHER" id="PTHR33129">
    <property type="entry name" value="PROTEIN KINASE DOMAIN-CONTAINING PROTEIN-RELATED"/>
    <property type="match status" value="1"/>
</dbReference>
<dbReference type="InterPro" id="IPR052980">
    <property type="entry name" value="Crinkler_effector"/>
</dbReference>
<name>A0AAD7DZA2_MYCRO</name>